<reference evidence="1" key="1">
    <citation type="journal article" date="2020" name="New Phytol.">
        <title>Comparative genomics reveals dynamic genome evolution in host specialist ectomycorrhizal fungi.</title>
        <authorList>
            <person name="Lofgren L.A."/>
            <person name="Nguyen N.H."/>
            <person name="Vilgalys R."/>
            <person name="Ruytinx J."/>
            <person name="Liao H.L."/>
            <person name="Branco S."/>
            <person name="Kuo A."/>
            <person name="LaButti K."/>
            <person name="Lipzen A."/>
            <person name="Andreopoulos W."/>
            <person name="Pangilinan J."/>
            <person name="Riley R."/>
            <person name="Hundley H."/>
            <person name="Na H."/>
            <person name="Barry K."/>
            <person name="Grigoriev I.V."/>
            <person name="Stajich J.E."/>
            <person name="Kennedy P.G."/>
        </authorList>
    </citation>
    <scope>NUCLEOTIDE SEQUENCE</scope>
    <source>
        <strain evidence="1">FC203</strain>
    </source>
</reference>
<comment type="caution">
    <text evidence="1">The sequence shown here is derived from an EMBL/GenBank/DDBJ whole genome shotgun (WGS) entry which is preliminary data.</text>
</comment>
<protein>
    <submittedName>
        <fullName evidence="1">Uncharacterized protein</fullName>
    </submittedName>
</protein>
<dbReference type="RefSeq" id="XP_041233178.1">
    <property type="nucleotide sequence ID" value="XM_041365955.1"/>
</dbReference>
<name>A0AAD4HSP4_9AGAM</name>
<dbReference type="EMBL" id="JABBWK010000002">
    <property type="protein sequence ID" value="KAG1907603.1"/>
    <property type="molecule type" value="Genomic_DNA"/>
</dbReference>
<gene>
    <name evidence="1" type="ORF">F5891DRAFT_1180617</name>
</gene>
<accession>A0AAD4HSP4</accession>
<dbReference type="Proteomes" id="UP001195769">
    <property type="component" value="Unassembled WGS sequence"/>
</dbReference>
<keyword evidence="2" id="KW-1185">Reference proteome</keyword>
<evidence type="ECO:0000313" key="1">
    <source>
        <dbReference type="EMBL" id="KAG1907603.1"/>
    </source>
</evidence>
<sequence length="114" mass="12857">MPKGALSIATVAVERTWNMWKTGHFVQPTKASQRQFAEGLWSYSMELIMESIDRATHRKWKKIFKGAAPFIDAHRKRPTRRTQLQAKGKGVNGRTVCVDVDSHSDSGSDILLMA</sequence>
<dbReference type="GeneID" id="64660253"/>
<dbReference type="AlphaFoldDB" id="A0AAD4HSP4"/>
<organism evidence="1 2">
    <name type="scientific">Suillus fuscotomentosus</name>
    <dbReference type="NCBI Taxonomy" id="1912939"/>
    <lineage>
        <taxon>Eukaryota</taxon>
        <taxon>Fungi</taxon>
        <taxon>Dikarya</taxon>
        <taxon>Basidiomycota</taxon>
        <taxon>Agaricomycotina</taxon>
        <taxon>Agaricomycetes</taxon>
        <taxon>Agaricomycetidae</taxon>
        <taxon>Boletales</taxon>
        <taxon>Suillineae</taxon>
        <taxon>Suillaceae</taxon>
        <taxon>Suillus</taxon>
    </lineage>
</organism>
<evidence type="ECO:0000313" key="2">
    <source>
        <dbReference type="Proteomes" id="UP001195769"/>
    </source>
</evidence>
<proteinExistence type="predicted"/>